<evidence type="ECO:0000259" key="11">
    <source>
        <dbReference type="PROSITE" id="PS50157"/>
    </source>
</evidence>
<proteinExistence type="inferred from homology"/>
<sequence length="821" mass="92736">MNYNLHPVTYLNANNQTSANSTPNLSSGNPPSSTSTSTSTSTNTNNNNNNININPTNPPLKRTGSGGSEPLDMEMDNVTSPSSATSSHHGSPHSSFTSQSTANSPVADAKRQPQQQPAQPPPQQQQQLPTQLQQQPPVVPAKIQPNNLQRLPKQPQPIHQAIQPPVVQQQQQQPTLPQQQTNLMPQPSTLPTGTFGQPNLQPQQPTQLHPNLNQAYNNQYYPQPYLYTQTQMTQEIQQQQQQQQQQQGNEPPVNSFYPNVGGIPSVNDLNFKKKQQPATGNTLNGVKPPKKTYKKIREEDLRGPFKCSWADCSIIFEAPELLYDHLCDDHVGRKSSNNLSLTCHWENCGITTVKRDHITSHLRVHVPLKPFHCDLCPKSFKRPQDLKKHSKIHADDHPKKLKKAQRQLLKQQQKEAKQRAKLANKKMGGELAQQPNFNYYGGAQVDTAMAFDDGSRKRRYENNSQHNMYVVNSLLSDFNFQNMTQQQQFQHQQQQQQQQQQYQQQVVNGEYPTKRIKPDVQYNLEMFNKLNHVDDHFTHQSQQQQQQLNAQHHASYGGVSTGYANGVAAPAGNPAVPNGNIYEAEKFFNQLSNSIDMQYQNISTQYQQQQQAQQPQQQQQQPQPPQQQQPLYPTLPTIASNGSLTAAAAAANKDALVNNHNGFLPSYPQINRPMGYTGIPYNGAQAGVQQHPTALEFSGVSNYQKSGQPLCPDLEEDDEDDIETYTSSSEEDDDELDELFDRLSIGDEDDEEEEEDEDDEDVVVNGFNLKDVVRHREMVRTVLAYLRLQIKEQEQQRMRGDKNEEMKLNEGNKLYPTIAAF</sequence>
<dbReference type="Pfam" id="PF00096">
    <property type="entry name" value="zf-C2H2"/>
    <property type="match status" value="1"/>
</dbReference>
<comment type="similarity">
    <text evidence="7">Belongs to the pacC/RIM101 family.</text>
</comment>
<keyword evidence="4 9" id="KW-0863">Zinc-finger</keyword>
<reference evidence="12 13" key="1">
    <citation type="journal article" date="2021" name="DNA Res.">
        <title>Genome analysis of Candida subhashii reveals its hybrid nature and dual mitochondrial genome conformations.</title>
        <authorList>
            <person name="Mixao V."/>
            <person name="Hegedusova E."/>
            <person name="Saus E."/>
            <person name="Pryszcz L.P."/>
            <person name="Cillingova A."/>
            <person name="Nosek J."/>
            <person name="Gabaldon T."/>
        </authorList>
    </citation>
    <scope>NUCLEOTIDE SEQUENCE [LARGE SCALE GENOMIC DNA]</scope>
    <source>
        <strain evidence="12 13">CBS 10753</strain>
    </source>
</reference>
<feature type="region of interest" description="Disordered" evidence="10">
    <location>
        <begin position="14"/>
        <end position="137"/>
    </location>
</feature>
<organism evidence="12 13">
    <name type="scientific">[Candida] subhashii</name>
    <dbReference type="NCBI Taxonomy" id="561895"/>
    <lineage>
        <taxon>Eukaryota</taxon>
        <taxon>Fungi</taxon>
        <taxon>Dikarya</taxon>
        <taxon>Ascomycota</taxon>
        <taxon>Saccharomycotina</taxon>
        <taxon>Pichiomycetes</taxon>
        <taxon>Debaryomycetaceae</taxon>
        <taxon>Spathaspora</taxon>
    </lineage>
</organism>
<feature type="region of interest" description="Disordered" evidence="10">
    <location>
        <begin position="606"/>
        <end position="638"/>
    </location>
</feature>
<feature type="domain" description="C2H2-type" evidence="11">
    <location>
        <begin position="341"/>
        <end position="370"/>
    </location>
</feature>
<evidence type="ECO:0000256" key="2">
    <source>
        <dbReference type="ARBA" id="ARBA00022723"/>
    </source>
</evidence>
<dbReference type="SMART" id="SM00355">
    <property type="entry name" value="ZnF_C2H2"/>
    <property type="match status" value="3"/>
</dbReference>
<evidence type="ECO:0000256" key="3">
    <source>
        <dbReference type="ARBA" id="ARBA00022737"/>
    </source>
</evidence>
<dbReference type="EMBL" id="JAGSYN010000183">
    <property type="protein sequence ID" value="KAG7662146.1"/>
    <property type="molecule type" value="Genomic_DNA"/>
</dbReference>
<keyword evidence="13" id="KW-1185">Reference proteome</keyword>
<keyword evidence="3" id="KW-0677">Repeat</keyword>
<feature type="region of interest" description="Disordered" evidence="10">
    <location>
        <begin position="232"/>
        <end position="268"/>
    </location>
</feature>
<feature type="compositionally biased region" description="Low complexity" evidence="10">
    <location>
        <begin position="124"/>
        <end position="136"/>
    </location>
</feature>
<dbReference type="GO" id="GO:0008270">
    <property type="term" value="F:zinc ion binding"/>
    <property type="evidence" value="ECO:0007669"/>
    <property type="project" value="UniProtKB-KW"/>
</dbReference>
<accession>A0A8J5UKN0</accession>
<feature type="domain" description="C2H2-type" evidence="11">
    <location>
        <begin position="305"/>
        <end position="335"/>
    </location>
</feature>
<dbReference type="GeneID" id="73471074"/>
<dbReference type="OrthoDB" id="6155966at2759"/>
<evidence type="ECO:0000256" key="1">
    <source>
        <dbReference type="ARBA" id="ARBA00004123"/>
    </source>
</evidence>
<feature type="compositionally biased region" description="Low complexity" evidence="10">
    <location>
        <begin position="79"/>
        <end position="98"/>
    </location>
</feature>
<dbReference type="InterPro" id="IPR013087">
    <property type="entry name" value="Znf_C2H2_type"/>
</dbReference>
<dbReference type="FunFam" id="3.30.160.60:FF:000100">
    <property type="entry name" value="Zinc finger 45-like"/>
    <property type="match status" value="1"/>
</dbReference>
<evidence type="ECO:0000256" key="9">
    <source>
        <dbReference type="PROSITE-ProRule" id="PRU00042"/>
    </source>
</evidence>
<feature type="compositionally biased region" description="Basic and acidic residues" evidence="10">
    <location>
        <begin position="389"/>
        <end position="398"/>
    </location>
</feature>
<evidence type="ECO:0000256" key="6">
    <source>
        <dbReference type="ARBA" id="ARBA00023242"/>
    </source>
</evidence>
<comment type="subcellular location">
    <subcellularLocation>
        <location evidence="1">Nucleus</location>
    </subcellularLocation>
</comment>
<keyword evidence="6" id="KW-0539">Nucleus</keyword>
<feature type="compositionally biased region" description="Low complexity" evidence="10">
    <location>
        <begin position="232"/>
        <end position="247"/>
    </location>
</feature>
<dbReference type="PANTHER" id="PTHR47257:SF1">
    <property type="entry name" value="PH-RESPONSE TRANSCRIPTION FACTOR PACC_RIM101"/>
    <property type="match status" value="1"/>
</dbReference>
<feature type="compositionally biased region" description="Low complexity" evidence="10">
    <location>
        <begin position="606"/>
        <end position="621"/>
    </location>
</feature>
<evidence type="ECO:0000313" key="13">
    <source>
        <dbReference type="Proteomes" id="UP000694255"/>
    </source>
</evidence>
<protein>
    <recommendedName>
        <fullName evidence="8">pH-response transcription factor pacC/RIM101</fullName>
    </recommendedName>
</protein>
<evidence type="ECO:0000256" key="4">
    <source>
        <dbReference type="ARBA" id="ARBA00022771"/>
    </source>
</evidence>
<evidence type="ECO:0000256" key="7">
    <source>
        <dbReference type="ARBA" id="ARBA00038089"/>
    </source>
</evidence>
<comment type="caution">
    <text evidence="12">The sequence shown here is derived from an EMBL/GenBank/DDBJ whole genome shotgun (WGS) entry which is preliminary data.</text>
</comment>
<feature type="compositionally biased region" description="Low complexity" evidence="10">
    <location>
        <begin position="197"/>
        <end position="211"/>
    </location>
</feature>
<keyword evidence="2" id="KW-0479">Metal-binding</keyword>
<feature type="region of interest" description="Disordered" evidence="10">
    <location>
        <begin position="704"/>
        <end position="735"/>
    </location>
</feature>
<keyword evidence="5" id="KW-0862">Zinc</keyword>
<dbReference type="PANTHER" id="PTHR47257">
    <property type="entry name" value="PH-RESPONSE TRANSCRIPTION FACTOR PACC/RIM101"/>
    <property type="match status" value="1"/>
</dbReference>
<dbReference type="AlphaFoldDB" id="A0A8J5UKN0"/>
<feature type="compositionally biased region" description="Acidic residues" evidence="10">
    <location>
        <begin position="713"/>
        <end position="735"/>
    </location>
</feature>
<dbReference type="PROSITE" id="PS00028">
    <property type="entry name" value="ZINC_FINGER_C2H2_1"/>
    <property type="match status" value="2"/>
</dbReference>
<evidence type="ECO:0000256" key="10">
    <source>
        <dbReference type="SAM" id="MobiDB-lite"/>
    </source>
</evidence>
<dbReference type="Proteomes" id="UP000694255">
    <property type="component" value="Unassembled WGS sequence"/>
</dbReference>
<evidence type="ECO:0000256" key="8">
    <source>
        <dbReference type="ARBA" id="ARBA00039490"/>
    </source>
</evidence>
<dbReference type="InterPro" id="IPR050806">
    <property type="entry name" value="pacC/RIM101"/>
</dbReference>
<gene>
    <name evidence="12" type="ORF">J8A68_004274</name>
</gene>
<dbReference type="RefSeq" id="XP_049262379.1">
    <property type="nucleotide sequence ID" value="XM_049408215.1"/>
</dbReference>
<feature type="compositionally biased region" description="Low complexity" evidence="10">
    <location>
        <begin position="20"/>
        <end position="55"/>
    </location>
</feature>
<feature type="region of interest" description="Disordered" evidence="10">
    <location>
        <begin position="389"/>
        <end position="417"/>
    </location>
</feature>
<evidence type="ECO:0000313" key="12">
    <source>
        <dbReference type="EMBL" id="KAG7662146.1"/>
    </source>
</evidence>
<feature type="domain" description="C2H2-type" evidence="11">
    <location>
        <begin position="371"/>
        <end position="398"/>
    </location>
</feature>
<dbReference type="GO" id="GO:0045944">
    <property type="term" value="P:positive regulation of transcription by RNA polymerase II"/>
    <property type="evidence" value="ECO:0007669"/>
    <property type="project" value="TreeGrafter"/>
</dbReference>
<dbReference type="PROSITE" id="PS50157">
    <property type="entry name" value="ZINC_FINGER_C2H2_2"/>
    <property type="match status" value="3"/>
</dbReference>
<feature type="compositionally biased region" description="Low complexity" evidence="10">
    <location>
        <begin position="163"/>
        <end position="187"/>
    </location>
</feature>
<evidence type="ECO:0000256" key="5">
    <source>
        <dbReference type="ARBA" id="ARBA00022833"/>
    </source>
</evidence>
<dbReference type="GO" id="GO:0005634">
    <property type="term" value="C:nucleus"/>
    <property type="evidence" value="ECO:0007669"/>
    <property type="project" value="UniProtKB-SubCell"/>
</dbReference>
<feature type="region of interest" description="Disordered" evidence="10">
    <location>
        <begin position="163"/>
        <end position="211"/>
    </location>
</feature>
<name>A0A8J5UKN0_9ASCO</name>